<dbReference type="AlphaFoldDB" id="A0A9N8EVV1"/>
<evidence type="ECO:0000256" key="1">
    <source>
        <dbReference type="SAM" id="MobiDB-lite"/>
    </source>
</evidence>
<evidence type="ECO:0008006" key="4">
    <source>
        <dbReference type="Google" id="ProtNLM"/>
    </source>
</evidence>
<reference evidence="2" key="1">
    <citation type="submission" date="2020-06" db="EMBL/GenBank/DDBJ databases">
        <authorList>
            <consortium name="Plant Systems Biology data submission"/>
        </authorList>
    </citation>
    <scope>NUCLEOTIDE SEQUENCE</scope>
    <source>
        <strain evidence="2">D6</strain>
    </source>
</reference>
<dbReference type="PANTHER" id="PTHR36050:SF1">
    <property type="entry name" value="O-FUCOSYLTRANSFERASE 30"/>
    <property type="match status" value="1"/>
</dbReference>
<evidence type="ECO:0000313" key="3">
    <source>
        <dbReference type="Proteomes" id="UP001153069"/>
    </source>
</evidence>
<feature type="region of interest" description="Disordered" evidence="1">
    <location>
        <begin position="120"/>
        <end position="244"/>
    </location>
</feature>
<feature type="compositionally biased region" description="Pro residues" evidence="1">
    <location>
        <begin position="233"/>
        <end position="244"/>
    </location>
</feature>
<name>A0A9N8EVV1_9STRA</name>
<keyword evidence="3" id="KW-1185">Reference proteome</keyword>
<feature type="compositionally biased region" description="Polar residues" evidence="1">
    <location>
        <begin position="163"/>
        <end position="173"/>
    </location>
</feature>
<accession>A0A9N8EVV1</accession>
<dbReference type="Proteomes" id="UP001153069">
    <property type="component" value="Unassembled WGS sequence"/>
</dbReference>
<comment type="caution">
    <text evidence="2">The sequence shown here is derived from an EMBL/GenBank/DDBJ whole genome shotgun (WGS) entry which is preliminary data.</text>
</comment>
<dbReference type="Gene3D" id="3.40.50.11350">
    <property type="match status" value="1"/>
</dbReference>
<proteinExistence type="predicted"/>
<evidence type="ECO:0000313" key="2">
    <source>
        <dbReference type="EMBL" id="CAB9529117.1"/>
    </source>
</evidence>
<protein>
    <recommendedName>
        <fullName evidence="4">O-fucosyltransferase family protein</fullName>
    </recommendedName>
</protein>
<dbReference type="EMBL" id="CAICTM010002402">
    <property type="protein sequence ID" value="CAB9529117.1"/>
    <property type="molecule type" value="Genomic_DNA"/>
</dbReference>
<sequence>MNTTTTKSTVPVGIASCGTSPWQRMLAVVGILMTFHLLEIERFFNPTLPEISKAQDSTGTRNSNNHSMITNTITGTGNVSQLRGNDNSTDHSRSGMFTTQKRDGWTIIRDSPSAEIIATTSTTAASSSTKSGTATQMTATTATAVPTVTVTTNETDATKPESESNSDAPTTATPVIEGPDDTVTTNETDATKPESESNSDAPTTATLVTEGPDNHTAPLSTAEAASQEAAPTQPVPRSPAPAPAPAIVVPDHNMLSGYLQYLSISGWSNQVFCMQHAYLVAKATNRTLITAPVLPHYFLYGSSLKQGGQRNSHTYRLDLSLPQQYLHRLKSNEYLDLETVLDMEYTFAGVPTVDFRHFMHKVYDEDQMSQWVIESEYSRYNTLFTKNRPDLEGTTSSGEHNVVEVLHDWTQIAANHSSYPLWTLLDSFSIKFHASVTENDTPFHIRFSHVIRQTAKNIHQHVWGNVPYASVHIRVGDGSFVEHVHETWDIVSDASVWHLQEWIQSQREAPPKVGIFVATDMKAGEQVQFTKILQSKMPQNIAVEIWYSDMFADYTKSLQPTLVYPGIFLDQQLAACASIGFTPSLVVNSTFSMVIDMVRQSPGSCDL</sequence>
<feature type="compositionally biased region" description="Polar residues" evidence="1">
    <location>
        <begin position="196"/>
        <end position="207"/>
    </location>
</feature>
<organism evidence="2 3">
    <name type="scientific">Seminavis robusta</name>
    <dbReference type="NCBI Taxonomy" id="568900"/>
    <lineage>
        <taxon>Eukaryota</taxon>
        <taxon>Sar</taxon>
        <taxon>Stramenopiles</taxon>
        <taxon>Ochrophyta</taxon>
        <taxon>Bacillariophyta</taxon>
        <taxon>Bacillariophyceae</taxon>
        <taxon>Bacillariophycidae</taxon>
        <taxon>Naviculales</taxon>
        <taxon>Naviculaceae</taxon>
        <taxon>Seminavis</taxon>
    </lineage>
</organism>
<gene>
    <name evidence="2" type="ORF">SEMRO_2404_G326450.1</name>
</gene>
<feature type="compositionally biased region" description="Low complexity" evidence="1">
    <location>
        <begin position="120"/>
        <end position="155"/>
    </location>
</feature>
<dbReference type="PANTHER" id="PTHR36050">
    <property type="entry name" value="O-FUCOSYLTRANSFERASE 30"/>
    <property type="match status" value="1"/>
</dbReference>